<evidence type="ECO:0000313" key="4">
    <source>
        <dbReference type="Proteomes" id="UP001164746"/>
    </source>
</evidence>
<name>A0ABY7DGR0_MYAAR</name>
<keyword evidence="4" id="KW-1185">Reference proteome</keyword>
<feature type="region of interest" description="Disordered" evidence="1">
    <location>
        <begin position="240"/>
        <end position="264"/>
    </location>
</feature>
<feature type="region of interest" description="Disordered" evidence="1">
    <location>
        <begin position="93"/>
        <end position="135"/>
    </location>
</feature>
<evidence type="ECO:0000256" key="1">
    <source>
        <dbReference type="SAM" id="MobiDB-lite"/>
    </source>
</evidence>
<sequence>MRRKTCAYSSNLTYKHVKQGKQLIIIIYNGRFHVVLLAVRLLRAQRLEIPRLCPSVSEPSIPRNTSLQPISSTLDLAAAAAAAAAAPPPPSSSSAAAAAAAASPPPPPLSSSAASSSSSSSSSSSPSSSSSSSYEEEYPSFEIGSSMRALNRLWPMVLLCGFLMNFNDELDRSTPADVTEVKSNSVHGNFTLQFTSTVLMVFSLRSLEIISIWPDLQFTAKRHSTRLWCDAAMGTCYSKSGHEAGATSKDKRPKEKKGAKNGHVGPIKKHHLLVAEVQKDISDTVYTEDSHIAAPNIENCMNKSQQTSQDQLARDANRNIEYDGFVSVSLPDNVDQNDCVVIDSTSPLLCNEAEDTPDRDKHEHLAMCDGKVSSSDSGIMVESSCKICDKLDECSEKHGTRLESVEDEVEASCEKASGQSKAQSACLSTSYKHYNSHSNPPVVHRDSHSSAPSEHCQEGENKQSVASIDRLSERSKISESSTDLDKIKLAIQRQSSVGTPTEHRSFLDTSDTSYELSSAIEQPEVTTMTMNGRDVVVIDADLFSQIIDEIQSLKMKLSQLTEVIQDGEEDESRPSISVLSSSA</sequence>
<keyword evidence="2" id="KW-0472">Membrane</keyword>
<dbReference type="EMBL" id="CP111013">
    <property type="protein sequence ID" value="WAQ96884.1"/>
    <property type="molecule type" value="Genomic_DNA"/>
</dbReference>
<feature type="compositionally biased region" description="Basic and acidic residues" evidence="1">
    <location>
        <begin position="248"/>
        <end position="258"/>
    </location>
</feature>
<feature type="compositionally biased region" description="Basic and acidic residues" evidence="1">
    <location>
        <begin position="470"/>
        <end position="479"/>
    </location>
</feature>
<feature type="region of interest" description="Disordered" evidence="1">
    <location>
        <begin position="436"/>
        <end position="479"/>
    </location>
</feature>
<feature type="compositionally biased region" description="Low complexity" evidence="1">
    <location>
        <begin position="110"/>
        <end position="133"/>
    </location>
</feature>
<dbReference type="Proteomes" id="UP001164746">
    <property type="component" value="Chromosome 2"/>
</dbReference>
<protein>
    <submittedName>
        <fullName evidence="3">Uncharacterized protein</fullName>
    </submittedName>
</protein>
<organism evidence="3 4">
    <name type="scientific">Mya arenaria</name>
    <name type="common">Soft-shell clam</name>
    <dbReference type="NCBI Taxonomy" id="6604"/>
    <lineage>
        <taxon>Eukaryota</taxon>
        <taxon>Metazoa</taxon>
        <taxon>Spiralia</taxon>
        <taxon>Lophotrochozoa</taxon>
        <taxon>Mollusca</taxon>
        <taxon>Bivalvia</taxon>
        <taxon>Autobranchia</taxon>
        <taxon>Heteroconchia</taxon>
        <taxon>Euheterodonta</taxon>
        <taxon>Imparidentia</taxon>
        <taxon>Neoheterodontei</taxon>
        <taxon>Myida</taxon>
        <taxon>Myoidea</taxon>
        <taxon>Myidae</taxon>
        <taxon>Mya</taxon>
    </lineage>
</organism>
<reference evidence="3" key="1">
    <citation type="submission" date="2022-11" db="EMBL/GenBank/DDBJ databases">
        <title>Centuries of genome instability and evolution in soft-shell clam transmissible cancer (bioRxiv).</title>
        <authorList>
            <person name="Hart S.F.M."/>
            <person name="Yonemitsu M.A."/>
            <person name="Giersch R.M."/>
            <person name="Beal B.F."/>
            <person name="Arriagada G."/>
            <person name="Davis B.W."/>
            <person name="Ostrander E.A."/>
            <person name="Goff S.P."/>
            <person name="Metzger M.J."/>
        </authorList>
    </citation>
    <scope>NUCLEOTIDE SEQUENCE</scope>
    <source>
        <strain evidence="3">MELC-2E11</strain>
        <tissue evidence="3">Siphon/mantle</tissue>
    </source>
</reference>
<feature type="transmembrane region" description="Helical" evidence="2">
    <location>
        <begin position="23"/>
        <end position="42"/>
    </location>
</feature>
<keyword evidence="2" id="KW-0812">Transmembrane</keyword>
<evidence type="ECO:0000256" key="2">
    <source>
        <dbReference type="SAM" id="Phobius"/>
    </source>
</evidence>
<keyword evidence="2" id="KW-1133">Transmembrane helix</keyword>
<feature type="compositionally biased region" description="Low complexity" evidence="1">
    <location>
        <begin position="93"/>
        <end position="102"/>
    </location>
</feature>
<gene>
    <name evidence="3" type="ORF">MAR_029574</name>
</gene>
<evidence type="ECO:0000313" key="3">
    <source>
        <dbReference type="EMBL" id="WAQ96884.1"/>
    </source>
</evidence>
<accession>A0ABY7DGR0</accession>
<proteinExistence type="predicted"/>